<dbReference type="PROSITE" id="PS51845">
    <property type="entry name" value="PDEASE_I_2"/>
    <property type="match status" value="1"/>
</dbReference>
<dbReference type="InterPro" id="IPR036971">
    <property type="entry name" value="PDEase_catalytic_dom_sf"/>
</dbReference>
<dbReference type="AlphaFoldDB" id="A0A9P3H830"/>
<protein>
    <recommendedName>
        <fullName evidence="5">Phosphodiesterase</fullName>
        <ecNumber evidence="5">3.1.4.-</ecNumber>
    </recommendedName>
</protein>
<keyword evidence="2 5" id="KW-0378">Hydrolase</keyword>
<feature type="binding site" evidence="4">
    <location>
        <position position="107"/>
    </location>
    <ligand>
        <name>Zn(2+)</name>
        <dbReference type="ChEBI" id="CHEBI:29105"/>
        <label>1</label>
    </ligand>
</feature>
<comment type="similarity">
    <text evidence="5">Belongs to the cyclic nucleotide phosphodiesterase family.</text>
</comment>
<name>A0A9P3H830_9FUNG</name>
<gene>
    <name evidence="8" type="ORF">EMPS_04105</name>
</gene>
<comment type="cofactor">
    <cofactor evidence="5">
        <name>a divalent metal cation</name>
        <dbReference type="ChEBI" id="CHEBI:60240"/>
    </cofactor>
    <text evidence="5">Binds 2 divalent metal cations per subunit. Site 1 may preferentially bind zinc ions, while site 2 has a preference for magnesium and/or manganese ions.</text>
</comment>
<accession>A0A9P3H830</accession>
<organism evidence="8 9">
    <name type="scientific">Entomortierella parvispora</name>
    <dbReference type="NCBI Taxonomy" id="205924"/>
    <lineage>
        <taxon>Eukaryota</taxon>
        <taxon>Fungi</taxon>
        <taxon>Fungi incertae sedis</taxon>
        <taxon>Mucoromycota</taxon>
        <taxon>Mortierellomycotina</taxon>
        <taxon>Mortierellomycetes</taxon>
        <taxon>Mortierellales</taxon>
        <taxon>Mortierellaceae</taxon>
        <taxon>Entomortierella</taxon>
    </lineage>
</organism>
<feature type="region of interest" description="Disordered" evidence="6">
    <location>
        <begin position="476"/>
        <end position="495"/>
    </location>
</feature>
<dbReference type="SUPFAM" id="SSF109604">
    <property type="entry name" value="HD-domain/PDEase-like"/>
    <property type="match status" value="1"/>
</dbReference>
<keyword evidence="1 4" id="KW-0479">Metal-binding</keyword>
<evidence type="ECO:0000259" key="7">
    <source>
        <dbReference type="PROSITE" id="PS51845"/>
    </source>
</evidence>
<feature type="binding site" evidence="4">
    <location>
        <position position="108"/>
    </location>
    <ligand>
        <name>Zn(2+)</name>
        <dbReference type="ChEBI" id="CHEBI:29105"/>
        <label>1</label>
    </ligand>
</feature>
<keyword evidence="9" id="KW-1185">Reference proteome</keyword>
<feature type="domain" description="PDEase" evidence="7">
    <location>
        <begin position="1"/>
        <end position="425"/>
    </location>
</feature>
<dbReference type="InterPro" id="IPR003607">
    <property type="entry name" value="HD/PDEase_dom"/>
</dbReference>
<evidence type="ECO:0000256" key="2">
    <source>
        <dbReference type="ARBA" id="ARBA00022801"/>
    </source>
</evidence>
<feature type="region of interest" description="Disordered" evidence="6">
    <location>
        <begin position="551"/>
        <end position="604"/>
    </location>
</feature>
<feature type="compositionally biased region" description="Low complexity" evidence="6">
    <location>
        <begin position="555"/>
        <end position="570"/>
    </location>
</feature>
<dbReference type="InterPro" id="IPR002073">
    <property type="entry name" value="PDEase_catalytic_dom"/>
</dbReference>
<evidence type="ECO:0000313" key="9">
    <source>
        <dbReference type="Proteomes" id="UP000827284"/>
    </source>
</evidence>
<dbReference type="GO" id="GO:0007165">
    <property type="term" value="P:signal transduction"/>
    <property type="evidence" value="ECO:0007669"/>
    <property type="project" value="InterPro"/>
</dbReference>
<evidence type="ECO:0000256" key="1">
    <source>
        <dbReference type="ARBA" id="ARBA00022723"/>
    </source>
</evidence>
<reference evidence="8" key="2">
    <citation type="journal article" date="2022" name="Microbiol. Resour. Announc.">
        <title>Whole-Genome Sequence of Entomortierella parvispora E1425, a Mucoromycotan Fungus Associated with Burkholderiaceae-Related Endosymbiotic Bacteria.</title>
        <authorList>
            <person name="Herlambang A."/>
            <person name="Guo Y."/>
            <person name="Takashima Y."/>
            <person name="Narisawa K."/>
            <person name="Ohta H."/>
            <person name="Nishizawa T."/>
        </authorList>
    </citation>
    <scope>NUCLEOTIDE SEQUENCE</scope>
    <source>
        <strain evidence="8">E1425</strain>
    </source>
</reference>
<dbReference type="EMBL" id="BQFW01000006">
    <property type="protein sequence ID" value="GJJ71748.1"/>
    <property type="molecule type" value="Genomic_DNA"/>
</dbReference>
<feature type="compositionally biased region" description="Low complexity" evidence="6">
    <location>
        <begin position="731"/>
        <end position="740"/>
    </location>
</feature>
<dbReference type="OrthoDB" id="546632at2759"/>
<feature type="region of interest" description="Disordered" evidence="6">
    <location>
        <begin position="694"/>
        <end position="742"/>
    </location>
</feature>
<dbReference type="EC" id="3.1.4.-" evidence="5"/>
<evidence type="ECO:0000256" key="3">
    <source>
        <dbReference type="PIRSR" id="PIRSR623088-1"/>
    </source>
</evidence>
<feature type="compositionally biased region" description="Polar residues" evidence="6">
    <location>
        <begin position="296"/>
        <end position="313"/>
    </location>
</feature>
<feature type="compositionally biased region" description="Low complexity" evidence="6">
    <location>
        <begin position="276"/>
        <end position="295"/>
    </location>
</feature>
<comment type="caution">
    <text evidence="8">The sequence shown here is derived from an EMBL/GenBank/DDBJ whole genome shotgun (WGS) entry which is preliminary data.</text>
</comment>
<dbReference type="CDD" id="cd00077">
    <property type="entry name" value="HDc"/>
    <property type="match status" value="1"/>
</dbReference>
<sequence length="902" mass="96578">MLRFLSGKAKPVGLDFNVWDHTLPEIYGIILAMFSKLGLVECLNITEGELLDFIIDVDRGYLATFYHSFYHAADVTAVLFNILSNMNAAQYLSKPDMAALLLAGLCHDIGHPGLNNLFQVNAKTELVKQHGEVSVLEKYSCSLAMDLVAKHRLFRNISKTSAAMLPEGNHATEAFMKDAMIKAIMATDMAFHYDMLNNLNQLIEVTSSPSSSPSTSDSESTDSESETESVPPSPTAPHAVDTVASEKPTVASVARDAMRARFECPVNHSHNHHRQSSTCSTASDASDASQGSLSSEGTDQTSSSLEGTRSPSDLTPELRQNLLNCLLHAADISNAVKPWTLCKRWSDLVIQEFFRQGDIEKAQDLPVSPNMDRNQSQQPQIGLGFGDFVVQPYFESFVEFLPEATPFLISLARNREKWVELQKAQKVAAFTGTENSVSDVATPDRPVSAPLPAHLTTGRRVSVAAGVLVLDDSRPQRAPHRRLRHSTNTEASQGHVIRKIKRSLSGRSLSSCLQGLHIHPRSLQGLGKSAMAKEAVVSVLKREAALAAKEPVNLTRTSGTTTTAATGAETASKDQSREPSPLSTISGTNAEKPPLPGTAALAQNPSVETCEAPEVRFRQRRHGSLQTENIYPSIRQEYGNGYVEVTADPGWATRGEHIPFAHQLSIMTSSSDPFPAGASSVTLEEKTPLPNDTSFFHGGETVPKDDHVRPPGMPRHYSTAPPTVTSTEHPSASASSMRSSTPAVISGGNVRYDWNQASSSLFGPVGSRFDRSGCGPLDDCYMDDDHTGPTAGPTSSISSAAASGPTLPVMEHPQGATEGATEGAMDYKTNHGEDLVAVTHCLTTDDSEDGPMNCVVGQTLPSPENKEIDLRDGAQTATTGGSSAKVDGAVSLSAASSTAGPV</sequence>
<dbReference type="Gene3D" id="1.10.1300.10">
    <property type="entry name" value="3'5'-cyclic nucleotide phosphodiesterase, catalytic domain"/>
    <property type="match status" value="1"/>
</dbReference>
<dbReference type="PROSITE" id="PS00126">
    <property type="entry name" value="PDEASE_I_1"/>
    <property type="match status" value="1"/>
</dbReference>
<dbReference type="GO" id="GO:0046872">
    <property type="term" value="F:metal ion binding"/>
    <property type="evidence" value="ECO:0007669"/>
    <property type="project" value="UniProtKB-KW"/>
</dbReference>
<dbReference type="Proteomes" id="UP000827284">
    <property type="component" value="Unassembled WGS sequence"/>
</dbReference>
<evidence type="ECO:0000256" key="5">
    <source>
        <dbReference type="RuleBase" id="RU363067"/>
    </source>
</evidence>
<feature type="region of interest" description="Disordered" evidence="6">
    <location>
        <begin position="784"/>
        <end position="820"/>
    </location>
</feature>
<feature type="binding site" evidence="4">
    <location>
        <position position="108"/>
    </location>
    <ligand>
        <name>Zn(2+)</name>
        <dbReference type="ChEBI" id="CHEBI:29105"/>
        <label>2</label>
    </ligand>
</feature>
<evidence type="ECO:0000256" key="6">
    <source>
        <dbReference type="SAM" id="MobiDB-lite"/>
    </source>
</evidence>
<dbReference type="InterPro" id="IPR023174">
    <property type="entry name" value="PDEase_CS"/>
</dbReference>
<reference evidence="8" key="1">
    <citation type="submission" date="2021-11" db="EMBL/GenBank/DDBJ databases">
        <authorList>
            <person name="Herlambang A."/>
            <person name="Guo Y."/>
            <person name="Takashima Y."/>
            <person name="Nishizawa T."/>
        </authorList>
    </citation>
    <scope>NUCLEOTIDE SEQUENCE</scope>
    <source>
        <strain evidence="8">E1425</strain>
    </source>
</reference>
<feature type="region of interest" description="Disordered" evidence="6">
    <location>
        <begin position="265"/>
        <end position="314"/>
    </location>
</feature>
<feature type="active site" description="Proton donor" evidence="3">
    <location>
        <position position="67"/>
    </location>
</feature>
<feature type="region of interest" description="Disordered" evidence="6">
    <location>
        <begin position="205"/>
        <end position="250"/>
    </location>
</feature>
<dbReference type="Pfam" id="PF00233">
    <property type="entry name" value="PDEase_I"/>
    <property type="match status" value="2"/>
</dbReference>
<evidence type="ECO:0000313" key="8">
    <source>
        <dbReference type="EMBL" id="GJJ71748.1"/>
    </source>
</evidence>
<dbReference type="InterPro" id="IPR023088">
    <property type="entry name" value="PDEase"/>
</dbReference>
<feature type="binding site" evidence="4">
    <location>
        <position position="71"/>
    </location>
    <ligand>
        <name>Zn(2+)</name>
        <dbReference type="ChEBI" id="CHEBI:29105"/>
        <label>1</label>
    </ligand>
</feature>
<dbReference type="PANTHER" id="PTHR11347">
    <property type="entry name" value="CYCLIC NUCLEOTIDE PHOSPHODIESTERASE"/>
    <property type="match status" value="1"/>
</dbReference>
<feature type="compositionally biased region" description="Low complexity" evidence="6">
    <location>
        <begin position="205"/>
        <end position="218"/>
    </location>
</feature>
<dbReference type="SMART" id="SM00471">
    <property type="entry name" value="HDc"/>
    <property type="match status" value="1"/>
</dbReference>
<dbReference type="GO" id="GO:0004114">
    <property type="term" value="F:3',5'-cyclic-nucleotide phosphodiesterase activity"/>
    <property type="evidence" value="ECO:0007669"/>
    <property type="project" value="InterPro"/>
</dbReference>
<evidence type="ECO:0000256" key="4">
    <source>
        <dbReference type="PIRSR" id="PIRSR623088-3"/>
    </source>
</evidence>
<feature type="compositionally biased region" description="Polar residues" evidence="6">
    <location>
        <begin position="720"/>
        <end position="730"/>
    </location>
</feature>
<feature type="compositionally biased region" description="Polar residues" evidence="6">
    <location>
        <begin position="792"/>
        <end position="801"/>
    </location>
</feature>
<proteinExistence type="inferred from homology"/>
<dbReference type="PRINTS" id="PR00387">
    <property type="entry name" value="PDIESTERASE1"/>
</dbReference>
<feature type="binding site" evidence="4">
    <location>
        <position position="331"/>
    </location>
    <ligand>
        <name>Zn(2+)</name>
        <dbReference type="ChEBI" id="CHEBI:29105"/>
        <label>1</label>
    </ligand>
</feature>